<dbReference type="STRING" id="44010.AWC00_07040"/>
<dbReference type="Proteomes" id="UP000467385">
    <property type="component" value="Chromosome"/>
</dbReference>
<dbReference type="Gene3D" id="3.30.750.24">
    <property type="entry name" value="STAS domain"/>
    <property type="match status" value="1"/>
</dbReference>
<dbReference type="InterPro" id="IPR036513">
    <property type="entry name" value="STAS_dom_sf"/>
</dbReference>
<dbReference type="OrthoDB" id="4750285at2"/>
<sequence>MHSPQRSEHTPSRFSIDCAGAQLYVHARRAATVLRIDGEIDSANAGLVGQTIRRFARPDVPVVIDLSQLSFLGIAGFRALAAFNEQIQATGPSCQVVAGAALRRLTRVVTNHGLSLVDSVSAALMRVEGEDHPDPLADSAK</sequence>
<dbReference type="CDD" id="cd07043">
    <property type="entry name" value="STAS_anti-anti-sigma_factors"/>
    <property type="match status" value="1"/>
</dbReference>
<dbReference type="PROSITE" id="PS50801">
    <property type="entry name" value="STAS"/>
    <property type="match status" value="1"/>
</dbReference>
<protein>
    <submittedName>
        <fullName evidence="1">Uncharacterized protein</fullName>
    </submittedName>
</protein>
<reference evidence="1 2" key="1">
    <citation type="journal article" date="2019" name="Emerg. Microbes Infect.">
        <title>Comprehensive subspecies identification of 175 nontuberculous mycobacteria species based on 7547 genomic profiles.</title>
        <authorList>
            <person name="Matsumoto Y."/>
            <person name="Kinjo T."/>
            <person name="Motooka D."/>
            <person name="Nabeya D."/>
            <person name="Jung N."/>
            <person name="Uechi K."/>
            <person name="Horii T."/>
            <person name="Iida T."/>
            <person name="Fujita J."/>
            <person name="Nakamura S."/>
        </authorList>
    </citation>
    <scope>NUCLEOTIDE SEQUENCE [LARGE SCALE GENOMIC DNA]</scope>
    <source>
        <strain evidence="1 2">JCM 14738</strain>
    </source>
</reference>
<keyword evidence="2" id="KW-1185">Reference proteome</keyword>
<organism evidence="1 2">
    <name type="scientific">Mycobacterium conspicuum</name>
    <dbReference type="NCBI Taxonomy" id="44010"/>
    <lineage>
        <taxon>Bacteria</taxon>
        <taxon>Bacillati</taxon>
        <taxon>Actinomycetota</taxon>
        <taxon>Actinomycetes</taxon>
        <taxon>Mycobacteriales</taxon>
        <taxon>Mycobacteriaceae</taxon>
        <taxon>Mycobacterium</taxon>
    </lineage>
</organism>
<dbReference type="Pfam" id="PF01740">
    <property type="entry name" value="STAS"/>
    <property type="match status" value="1"/>
</dbReference>
<name>A0A1X1TIZ9_9MYCO</name>
<dbReference type="EMBL" id="AP022613">
    <property type="protein sequence ID" value="BBZ38000.1"/>
    <property type="molecule type" value="Genomic_DNA"/>
</dbReference>
<gene>
    <name evidence="1" type="ORF">MCNS_10630</name>
</gene>
<evidence type="ECO:0000313" key="2">
    <source>
        <dbReference type="Proteomes" id="UP000467385"/>
    </source>
</evidence>
<dbReference type="SUPFAM" id="SSF52091">
    <property type="entry name" value="SpoIIaa-like"/>
    <property type="match status" value="1"/>
</dbReference>
<proteinExistence type="predicted"/>
<dbReference type="RefSeq" id="WP_139825108.1">
    <property type="nucleotide sequence ID" value="NZ_AP022613.1"/>
</dbReference>
<dbReference type="InterPro" id="IPR002645">
    <property type="entry name" value="STAS_dom"/>
</dbReference>
<evidence type="ECO:0000313" key="1">
    <source>
        <dbReference type="EMBL" id="BBZ38000.1"/>
    </source>
</evidence>
<accession>A0A1X1TIZ9</accession>
<dbReference type="AlphaFoldDB" id="A0A1X1TIZ9"/>